<dbReference type="CDD" id="cd16018">
    <property type="entry name" value="Enpp"/>
    <property type="match status" value="1"/>
</dbReference>
<proteinExistence type="predicted"/>
<dbReference type="InterPro" id="IPR017850">
    <property type="entry name" value="Alkaline_phosphatase_core_sf"/>
</dbReference>
<evidence type="ECO:0000313" key="7">
    <source>
        <dbReference type="Proteomes" id="UP000315116"/>
    </source>
</evidence>
<evidence type="ECO:0000256" key="3">
    <source>
        <dbReference type="SAM" id="Phobius"/>
    </source>
</evidence>
<keyword evidence="2" id="KW-0325">Glycoprotein</keyword>
<evidence type="ECO:0000256" key="1">
    <source>
        <dbReference type="ARBA" id="ARBA00022801"/>
    </source>
</evidence>
<dbReference type="InterPro" id="IPR001604">
    <property type="entry name" value="Endo_G_ENPP1-like_dom"/>
</dbReference>
<evidence type="ECO:0000313" key="6">
    <source>
        <dbReference type="EMBL" id="ARE67604.1"/>
    </source>
</evidence>
<reference evidence="6 7" key="1">
    <citation type="journal article" date="2017" name="BMC Genomics">
        <title>Genomic characterization of two novel pathogenic avipoxviruses isolated from pacific shearwaters (Ardenna spp.).</title>
        <authorList>
            <person name="Sarker S."/>
            <person name="Das S."/>
            <person name="Lavers J.L."/>
            <person name="Hutton I."/>
            <person name="Helbig K."/>
            <person name="Imbery J."/>
            <person name="Upton C."/>
            <person name="Raidal S.R."/>
        </authorList>
    </citation>
    <scope>NUCLEOTIDE SEQUENCE [LARGE SCALE GENOMIC DNA]</scope>
    <source>
        <strain evidence="6 7">SWPV-1</strain>
    </source>
</reference>
<dbReference type="GO" id="GO:0030505">
    <property type="term" value="P:inorganic diphosphate transport"/>
    <property type="evidence" value="ECO:0007669"/>
    <property type="project" value="TreeGrafter"/>
</dbReference>
<dbReference type="PANTHER" id="PTHR10151:SF77">
    <property type="entry name" value="ECTONUCLEOTIDE PYROPHOSPHATASE_PHOSPHODIESTERASE FAMILY MEMBER 1"/>
    <property type="match status" value="1"/>
</dbReference>
<dbReference type="SUPFAM" id="SSF53649">
    <property type="entry name" value="Alkaline phosphatase-like"/>
    <property type="match status" value="1"/>
</dbReference>
<name>A0A1V0QGU9_CNPV</name>
<keyword evidence="3" id="KW-0472">Membrane</keyword>
<organism evidence="6 7">
    <name type="scientific">Shearwaterpox virus</name>
    <dbReference type="NCBI Taxonomy" id="1974596"/>
    <lineage>
        <taxon>Viruses</taxon>
        <taxon>Varidnaviria</taxon>
        <taxon>Bamfordvirae</taxon>
        <taxon>Nucleocytoviricota</taxon>
        <taxon>Pokkesviricetes</taxon>
        <taxon>Chitovirales</taxon>
        <taxon>Poxviridae</taxon>
        <taxon>Chordopoxvirinae</taxon>
        <taxon>Avipoxvirus</taxon>
        <taxon>Avipoxvirus canarypox</taxon>
        <taxon>Canarypox virus</taxon>
    </lineage>
</organism>
<sequence length="804" mass="92820">MEDYGYQSDNESCNDSDHALYFKKYSSGELYKGSTEKLNIFNNIITNNNNNSKKRCTVRDIILYTLAVVAGISLLSIPLCLVLKSNSDSFNGCISFKVKCPPEFERPPLILIAMDGFRYDYIEKWSNYTPAINDLISNGVVSPMRPVFPTNTFPNLYSIVTGLYPISHGIVNNEFLDREIDTEFNTKSEETDETEWYKGEAIWSTAMRQGIKAATFFWPGSDKVRNNKRPTMFREYNESVPFSKRVETVLRWLNMDTGYRAYIYALYLEEPGNTVMKYGPDSVEVGNAIKKVDSAIEILMDGLKDMNLIGCANVILVSDHGISKVDLNKIIKVKELVKNYEVAVKPGNFPVIRPNSITEVGFFNYRGLISDMKNSSCEKQSFIVDFKSKLPKRFHYSNGFRVDVLSAYLEDGWQFTDENDNVKYQSGGLHGGDNSFPDMKAIFIGYGPAFLNDISAPIFDNIELYNLMCEITGIKPANNNGTLGSLNHILRNPVNSGKFPQDVTKESSCNRHSYTGKDYGCYCKDIMRNPRGNKKERANMRAKSYTFNLPFGKPSVYAEDDYCILKNNDYVTAYSKPYKSPLWTSFTLDDYNITDLYNNTCYIQDMRIMYHINLCKFYKNQNDIGFNFLYPVSIYTDNIQNLFETNTSPMYNNFIKVWNVFMKFILKEYIHEYGTVNVMVGPVYDNNSDGNRDSIRLIMNMLSRQRQQIFVPSDYFIILTSCHDKNTPLKDCFKNIRINAFVLPNSNTYYDNRCDDIELVKYVRNLLHIHRVRVRDIELLTEMNFYRDVYKQSSNITFLKTYLD</sequence>
<dbReference type="GO" id="GO:0003676">
    <property type="term" value="F:nucleic acid binding"/>
    <property type="evidence" value="ECO:0007669"/>
    <property type="project" value="InterPro"/>
</dbReference>
<keyword evidence="1" id="KW-0378">Hydrolase</keyword>
<dbReference type="Proteomes" id="UP000315116">
    <property type="component" value="Segment"/>
</dbReference>
<feature type="transmembrane region" description="Helical" evidence="3">
    <location>
        <begin position="61"/>
        <end position="84"/>
    </location>
</feature>
<keyword evidence="3" id="KW-1133">Transmembrane helix</keyword>
<protein>
    <submittedName>
        <fullName evidence="6">SWPV1-038</fullName>
    </submittedName>
</protein>
<accession>A0A1V0QGU9</accession>
<dbReference type="Gene3D" id="3.30.1360.180">
    <property type="match status" value="1"/>
</dbReference>
<keyword evidence="3" id="KW-0812">Transmembrane</keyword>
<dbReference type="InterPro" id="IPR044925">
    <property type="entry name" value="His-Me_finger_sf"/>
</dbReference>
<dbReference type="InterPro" id="IPR044929">
    <property type="entry name" value="DNA/RNA_non-sp_Endonuclease_sf"/>
</dbReference>
<evidence type="ECO:0000259" key="5">
    <source>
        <dbReference type="SMART" id="SM00892"/>
    </source>
</evidence>
<dbReference type="InterPro" id="IPR020821">
    <property type="entry name" value="ENPP1-3/EXOG-like_nuc-like"/>
</dbReference>
<dbReference type="EMBL" id="KX857216">
    <property type="protein sequence ID" value="ARE67604.1"/>
    <property type="molecule type" value="Genomic_DNA"/>
</dbReference>
<gene>
    <name evidence="6" type="primary">SWPV1-038</name>
</gene>
<dbReference type="InterPro" id="IPR002591">
    <property type="entry name" value="Phosphodiest/P_Trfase"/>
</dbReference>
<dbReference type="SMART" id="SM00477">
    <property type="entry name" value="NUC"/>
    <property type="match status" value="1"/>
</dbReference>
<dbReference type="PANTHER" id="PTHR10151">
    <property type="entry name" value="ECTONUCLEOTIDE PYROPHOSPHATASE/PHOSPHODIESTERASE"/>
    <property type="match status" value="1"/>
</dbReference>
<dbReference type="GO" id="GO:0009143">
    <property type="term" value="P:nucleoside triphosphate catabolic process"/>
    <property type="evidence" value="ECO:0007669"/>
    <property type="project" value="TreeGrafter"/>
</dbReference>
<dbReference type="Gene3D" id="3.40.570.10">
    <property type="entry name" value="Extracellular Endonuclease, subunit A"/>
    <property type="match status" value="1"/>
</dbReference>
<dbReference type="SMART" id="SM00892">
    <property type="entry name" value="Endonuclease_NS"/>
    <property type="match status" value="1"/>
</dbReference>
<dbReference type="GO" id="GO:0004551">
    <property type="term" value="F:dinucleotide phosphatase activity"/>
    <property type="evidence" value="ECO:0007669"/>
    <property type="project" value="TreeGrafter"/>
</dbReference>
<dbReference type="GO" id="GO:0046872">
    <property type="term" value="F:metal ion binding"/>
    <property type="evidence" value="ECO:0007669"/>
    <property type="project" value="InterPro"/>
</dbReference>
<dbReference type="GO" id="GO:0046034">
    <property type="term" value="P:ATP metabolic process"/>
    <property type="evidence" value="ECO:0007669"/>
    <property type="project" value="TreeGrafter"/>
</dbReference>
<dbReference type="Gene3D" id="3.40.720.10">
    <property type="entry name" value="Alkaline Phosphatase, subunit A"/>
    <property type="match status" value="1"/>
</dbReference>
<feature type="domain" description="DNA/RNA non-specific endonuclease/pyrophosphatase/phosphodiesterase" evidence="5">
    <location>
        <begin position="566"/>
        <end position="792"/>
    </location>
</feature>
<evidence type="ECO:0000259" key="4">
    <source>
        <dbReference type="SMART" id="SM00477"/>
    </source>
</evidence>
<evidence type="ECO:0000256" key="2">
    <source>
        <dbReference type="ARBA" id="ARBA00023180"/>
    </source>
</evidence>
<dbReference type="GO" id="GO:0004528">
    <property type="term" value="F:phosphodiesterase I activity"/>
    <property type="evidence" value="ECO:0007669"/>
    <property type="project" value="TreeGrafter"/>
</dbReference>
<feature type="domain" description="ENPP1-3/EXOG-like endonuclease/phosphodiesterase" evidence="4">
    <location>
        <begin position="567"/>
        <end position="792"/>
    </location>
</feature>
<dbReference type="Pfam" id="PF01663">
    <property type="entry name" value="Phosphodiest"/>
    <property type="match status" value="1"/>
</dbReference>
<dbReference type="SUPFAM" id="SSF54060">
    <property type="entry name" value="His-Me finger endonucleases"/>
    <property type="match status" value="1"/>
</dbReference>